<sequence>MPREYVQTVVGPRVAAEAARRLMGRGRGRGRTGVRNNLVHKHDRRVLLESICVSF</sequence>
<evidence type="ECO:0000313" key="2">
    <source>
        <dbReference type="Proteomes" id="UP001420932"/>
    </source>
</evidence>
<protein>
    <submittedName>
        <fullName evidence="1">Uncharacterized protein</fullName>
    </submittedName>
</protein>
<dbReference type="EMBL" id="JBBNAF010000008">
    <property type="protein sequence ID" value="KAK9121968.1"/>
    <property type="molecule type" value="Genomic_DNA"/>
</dbReference>
<comment type="caution">
    <text evidence="1">The sequence shown here is derived from an EMBL/GenBank/DDBJ whole genome shotgun (WGS) entry which is preliminary data.</text>
</comment>
<dbReference type="AlphaFoldDB" id="A0AAP0IW29"/>
<gene>
    <name evidence="1" type="ORF">Syun_019585</name>
</gene>
<evidence type="ECO:0000313" key="1">
    <source>
        <dbReference type="EMBL" id="KAK9121968.1"/>
    </source>
</evidence>
<name>A0AAP0IW29_9MAGN</name>
<dbReference type="Proteomes" id="UP001420932">
    <property type="component" value="Unassembled WGS sequence"/>
</dbReference>
<proteinExistence type="predicted"/>
<accession>A0AAP0IW29</accession>
<organism evidence="1 2">
    <name type="scientific">Stephania yunnanensis</name>
    <dbReference type="NCBI Taxonomy" id="152371"/>
    <lineage>
        <taxon>Eukaryota</taxon>
        <taxon>Viridiplantae</taxon>
        <taxon>Streptophyta</taxon>
        <taxon>Embryophyta</taxon>
        <taxon>Tracheophyta</taxon>
        <taxon>Spermatophyta</taxon>
        <taxon>Magnoliopsida</taxon>
        <taxon>Ranunculales</taxon>
        <taxon>Menispermaceae</taxon>
        <taxon>Menispermoideae</taxon>
        <taxon>Cissampelideae</taxon>
        <taxon>Stephania</taxon>
    </lineage>
</organism>
<reference evidence="1 2" key="1">
    <citation type="submission" date="2024-01" db="EMBL/GenBank/DDBJ databases">
        <title>Genome assemblies of Stephania.</title>
        <authorList>
            <person name="Yang L."/>
        </authorList>
    </citation>
    <scope>NUCLEOTIDE SEQUENCE [LARGE SCALE GENOMIC DNA]</scope>
    <source>
        <strain evidence="1">YNDBR</strain>
        <tissue evidence="1">Leaf</tissue>
    </source>
</reference>
<keyword evidence="2" id="KW-1185">Reference proteome</keyword>